<evidence type="ECO:0000259" key="1">
    <source>
        <dbReference type="PROSITE" id="PS51379"/>
    </source>
</evidence>
<dbReference type="SUPFAM" id="SSF54862">
    <property type="entry name" value="4Fe-4S ferredoxins"/>
    <property type="match status" value="1"/>
</dbReference>
<dbReference type="OrthoDB" id="9795268at2"/>
<evidence type="ECO:0000313" key="3">
    <source>
        <dbReference type="Proteomes" id="UP000284177"/>
    </source>
</evidence>
<protein>
    <submittedName>
        <fullName evidence="2">(Fe-S)-binding protein</fullName>
    </submittedName>
</protein>
<organism evidence="2 3">
    <name type="scientific">Thermohalobacter berrensis</name>
    <dbReference type="NCBI Taxonomy" id="99594"/>
    <lineage>
        <taxon>Bacteria</taxon>
        <taxon>Bacillati</taxon>
        <taxon>Bacillota</taxon>
        <taxon>Tissierellia</taxon>
        <taxon>Tissierellales</taxon>
        <taxon>Thermohalobacteraceae</taxon>
        <taxon>Thermohalobacter</taxon>
    </lineage>
</organism>
<dbReference type="Gene3D" id="3.30.70.20">
    <property type="match status" value="1"/>
</dbReference>
<reference evidence="2 3" key="1">
    <citation type="submission" date="2016-08" db="EMBL/GenBank/DDBJ databases">
        <title>Novel Firmicutes and Novel Genomes.</title>
        <authorList>
            <person name="Poppleton D.I."/>
            <person name="Gribaldo S."/>
        </authorList>
    </citation>
    <scope>NUCLEOTIDE SEQUENCE [LARGE SCALE GENOMIC DNA]</scope>
    <source>
        <strain evidence="2 3">CTT3</strain>
    </source>
</reference>
<dbReference type="PANTHER" id="PTHR42895">
    <property type="entry name" value="IRON-SULFUR CLUSTER-BINDING PROTEIN-RELATED"/>
    <property type="match status" value="1"/>
</dbReference>
<dbReference type="PANTHER" id="PTHR42895:SF1">
    <property type="entry name" value="IRON-SULFUR CLUSTER PROTEIN"/>
    <property type="match status" value="1"/>
</dbReference>
<keyword evidence="3" id="KW-1185">Reference proteome</keyword>
<dbReference type="RefSeq" id="WP_120170766.1">
    <property type="nucleotide sequence ID" value="NZ_MCIB01000040.1"/>
</dbReference>
<dbReference type="Pfam" id="PF12838">
    <property type="entry name" value="Fer4_7"/>
    <property type="match status" value="1"/>
</dbReference>
<comment type="caution">
    <text evidence="2">The sequence shown here is derived from an EMBL/GenBank/DDBJ whole genome shotgun (WGS) entry which is preliminary data.</text>
</comment>
<feature type="domain" description="4Fe-4S ferredoxin-type" evidence="1">
    <location>
        <begin position="4"/>
        <end position="33"/>
    </location>
</feature>
<dbReference type="PROSITE" id="PS51379">
    <property type="entry name" value="4FE4S_FER_2"/>
    <property type="match status" value="2"/>
</dbReference>
<name>A0A419SUE1_9FIRM</name>
<dbReference type="Proteomes" id="UP000284177">
    <property type="component" value="Unassembled WGS sequence"/>
</dbReference>
<proteinExistence type="predicted"/>
<gene>
    <name evidence="2" type="ORF">BET03_07120</name>
</gene>
<dbReference type="AlphaFoldDB" id="A0A419SUE1"/>
<evidence type="ECO:0000313" key="2">
    <source>
        <dbReference type="EMBL" id="RKD28798.1"/>
    </source>
</evidence>
<dbReference type="EMBL" id="MCIB01000040">
    <property type="protein sequence ID" value="RKD28798.1"/>
    <property type="molecule type" value="Genomic_DNA"/>
</dbReference>
<accession>A0A419SUE1</accession>
<dbReference type="InterPro" id="IPR052911">
    <property type="entry name" value="Corrinoid_activation_enz"/>
</dbReference>
<dbReference type="InterPro" id="IPR017896">
    <property type="entry name" value="4Fe4S_Fe-S-bd"/>
</dbReference>
<feature type="domain" description="4Fe-4S ferredoxin-type" evidence="1">
    <location>
        <begin position="34"/>
        <end position="63"/>
    </location>
</feature>
<sequence>MKRKIIHIDEEKCNGCGLCVDACHERAIEMVDGKAKLVKDEYCDGLGDCLPECPTGAISIIEREAKPFDEEAVKRRIEELEEKEKAQKEDNRLPCGCPGSAAKLINRDTQDKETKENEIKEDGYNEGSELRQWPVQLNLINSRAPYLENADLLIAADCTAYAYANFHKDFIKGRITIIGCPKLDNIEYYKEKLIDMFKNNNIKSIKVVRMMVPCCSGIVHVVKEAMLEAKQIVPYSEVIISPEGEIIS</sequence>